<evidence type="ECO:0000313" key="5">
    <source>
        <dbReference type="EMBL" id="PPK86391.1"/>
    </source>
</evidence>
<dbReference type="Gene3D" id="2.40.170.20">
    <property type="entry name" value="TonB-dependent receptor, beta-barrel domain"/>
    <property type="match status" value="1"/>
</dbReference>
<keyword evidence="6" id="KW-1185">Reference proteome</keyword>
<keyword evidence="2" id="KW-0472">Membrane</keyword>
<sequence>MRGLQWLLLVIGVTATLALRAQDNPSIFLPGGTYTLEEALVALTEQGASISYRPDQLPTTVIDLTEDIRTPSAWLDWLLRDTELTYERGSAGLLILPDAALLARTYTLYGMVSDAVSGERLIGATVQLTNAKAGTISNEYGFYTLSTSGGRHRLRATYIGYRPLEQDILLRSDTQINLRLTPNNELPQIIVTAVENGEGDARYFETGTRIGHSEVSQLGGLLGEDDPLQLARLLPGVTSGAEGIGGMLIRGSEAGHNLILLDGVPVYGLSHAGGLFSIFSNQAIRRIDLYKDAIPARFGGRIGGVLDVHTRDGNLYENELSVGSSLLSAQVAAEGPIRVGESSFLLTGRYFWASSLIRRFSEAYKRQRGRRGAMSYDVYDINFKLNQRAGKRGRIYLSVYSGLDDYTNYSWQSDTIRQLSQAGTLMTYHAPVARRESVHWGNTVAALRYNHVFSEKMFGNFRLSYSDLQTASTFERSDSFKTVNNGDYEGKLVSGNYQSSIRQIGFAFDGQYSMGNTSFLRFGAEVNDHRFTPSLLTDTIRLDHYGSEAGPTEYNPLQLAAYASLGGHRGNLYYRLGLRVNTWMEGGGRFTSLSPRIMFSGPLTDHIDWQLSYDRTVQPVHLLGSFVIGVPSDLWVPSTADIAPAVSPQISGKLTFHPAPTWSFTTAAYYKSMQGLIAYSEGQQSSETWKDELSRGTGKAYGLETSLQRNRGKVRGWLSYTLARSERTFDLLTNQGSTFPFRYDRRHSVNLLLIYQLGERTTLTGSWRYETGLAYSMSEIIFSSPIDYGTPNTPLTEERNGFRMPANHRLDLNLHTNLSSENSRFTHAIDVGLYNVYDRHNPIYYETRPEWTTGETGPESRDQFYKIFVTPLLPTLSYRLTFSSGGRDVFGR</sequence>
<organism evidence="5 6">
    <name type="scientific">Neolewinella xylanilytica</name>
    <dbReference type="NCBI Taxonomy" id="1514080"/>
    <lineage>
        <taxon>Bacteria</taxon>
        <taxon>Pseudomonadati</taxon>
        <taxon>Bacteroidota</taxon>
        <taxon>Saprospiria</taxon>
        <taxon>Saprospirales</taxon>
        <taxon>Lewinellaceae</taxon>
        <taxon>Neolewinella</taxon>
    </lineage>
</organism>
<evidence type="ECO:0000256" key="1">
    <source>
        <dbReference type="ARBA" id="ARBA00004442"/>
    </source>
</evidence>
<dbReference type="InterPro" id="IPR008969">
    <property type="entry name" value="CarboxyPept-like_regulatory"/>
</dbReference>
<dbReference type="Gene3D" id="2.60.40.1120">
    <property type="entry name" value="Carboxypeptidase-like, regulatory domain"/>
    <property type="match status" value="1"/>
</dbReference>
<feature type="domain" description="TonB-dependent receptor plug" evidence="4">
    <location>
        <begin position="229"/>
        <end position="305"/>
    </location>
</feature>
<protein>
    <submittedName>
        <fullName evidence="5">Outer membrane receptor protein involved in Fe transport</fullName>
    </submittedName>
</protein>
<dbReference type="GO" id="GO:0009279">
    <property type="term" value="C:cell outer membrane"/>
    <property type="evidence" value="ECO:0007669"/>
    <property type="project" value="UniProtKB-SubCell"/>
</dbReference>
<evidence type="ECO:0000259" key="4">
    <source>
        <dbReference type="Pfam" id="PF07715"/>
    </source>
</evidence>
<accession>A0A2S6I5M8</accession>
<dbReference type="EMBL" id="PTJC01000006">
    <property type="protein sequence ID" value="PPK86391.1"/>
    <property type="molecule type" value="Genomic_DNA"/>
</dbReference>
<dbReference type="InterPro" id="IPR012910">
    <property type="entry name" value="Plug_dom"/>
</dbReference>
<comment type="caution">
    <text evidence="5">The sequence shown here is derived from an EMBL/GenBank/DDBJ whole genome shotgun (WGS) entry which is preliminary data.</text>
</comment>
<dbReference type="AlphaFoldDB" id="A0A2S6I5M8"/>
<evidence type="ECO:0000256" key="2">
    <source>
        <dbReference type="ARBA" id="ARBA00023136"/>
    </source>
</evidence>
<evidence type="ECO:0000313" key="6">
    <source>
        <dbReference type="Proteomes" id="UP000237662"/>
    </source>
</evidence>
<dbReference type="InterPro" id="IPR036942">
    <property type="entry name" value="Beta-barrel_TonB_sf"/>
</dbReference>
<keyword evidence="5" id="KW-0675">Receptor</keyword>
<dbReference type="Pfam" id="PF13715">
    <property type="entry name" value="CarbopepD_reg_2"/>
    <property type="match status" value="1"/>
</dbReference>
<name>A0A2S6I5M8_9BACT</name>
<dbReference type="Gene3D" id="2.170.130.10">
    <property type="entry name" value="TonB-dependent receptor, plug domain"/>
    <property type="match status" value="1"/>
</dbReference>
<dbReference type="InterPro" id="IPR037066">
    <property type="entry name" value="Plug_dom_sf"/>
</dbReference>
<dbReference type="Proteomes" id="UP000237662">
    <property type="component" value="Unassembled WGS sequence"/>
</dbReference>
<dbReference type="Pfam" id="PF07715">
    <property type="entry name" value="Plug"/>
    <property type="match status" value="1"/>
</dbReference>
<evidence type="ECO:0000256" key="3">
    <source>
        <dbReference type="ARBA" id="ARBA00023237"/>
    </source>
</evidence>
<dbReference type="OrthoDB" id="9764669at2"/>
<gene>
    <name evidence="5" type="ORF">CLV84_3317</name>
</gene>
<dbReference type="SUPFAM" id="SSF56935">
    <property type="entry name" value="Porins"/>
    <property type="match status" value="1"/>
</dbReference>
<keyword evidence="3" id="KW-0998">Cell outer membrane</keyword>
<proteinExistence type="predicted"/>
<dbReference type="SUPFAM" id="SSF49464">
    <property type="entry name" value="Carboxypeptidase regulatory domain-like"/>
    <property type="match status" value="1"/>
</dbReference>
<comment type="subcellular location">
    <subcellularLocation>
        <location evidence="1">Cell outer membrane</location>
    </subcellularLocation>
</comment>
<reference evidence="5 6" key="1">
    <citation type="submission" date="2018-02" db="EMBL/GenBank/DDBJ databases">
        <title>Genomic Encyclopedia of Archaeal and Bacterial Type Strains, Phase II (KMG-II): from individual species to whole genera.</title>
        <authorList>
            <person name="Goeker M."/>
        </authorList>
    </citation>
    <scope>NUCLEOTIDE SEQUENCE [LARGE SCALE GENOMIC DNA]</scope>
    <source>
        <strain evidence="5 6">DSM 29526</strain>
    </source>
</reference>